<dbReference type="Gene3D" id="3.10.180.10">
    <property type="entry name" value="2,3-Dihydroxybiphenyl 1,2-Dioxygenase, domain 1"/>
    <property type="match status" value="1"/>
</dbReference>
<dbReference type="InterPro" id="IPR029068">
    <property type="entry name" value="Glyas_Bleomycin-R_OHBP_Dase"/>
</dbReference>
<dbReference type="InterPro" id="IPR041581">
    <property type="entry name" value="Glyoxalase_6"/>
</dbReference>
<accession>A0AAJ5F1R4</accession>
<dbReference type="SUPFAM" id="SSF54593">
    <property type="entry name" value="Glyoxalase/Bleomycin resistance protein/Dihydroxybiphenyl dioxygenase"/>
    <property type="match status" value="1"/>
</dbReference>
<name>A0AAJ5F1R4_9DEIO</name>
<evidence type="ECO:0000259" key="1">
    <source>
        <dbReference type="PROSITE" id="PS51819"/>
    </source>
</evidence>
<evidence type="ECO:0000313" key="3">
    <source>
        <dbReference type="EMBL" id="TLK24689.1"/>
    </source>
</evidence>
<dbReference type="EMBL" id="JACHFV010000012">
    <property type="protein sequence ID" value="MBB5296578.1"/>
    <property type="molecule type" value="Genomic_DNA"/>
</dbReference>
<gene>
    <name evidence="3" type="ORF">FCS05_14145</name>
    <name evidence="2" type="ORF">HNQ10_003428</name>
</gene>
<proteinExistence type="predicted"/>
<evidence type="ECO:0000313" key="2">
    <source>
        <dbReference type="EMBL" id="MBB5296578.1"/>
    </source>
</evidence>
<dbReference type="PROSITE" id="PS51819">
    <property type="entry name" value="VOC"/>
    <property type="match status" value="1"/>
</dbReference>
<dbReference type="EMBL" id="VBRC01000010">
    <property type="protein sequence ID" value="TLK24689.1"/>
    <property type="molecule type" value="Genomic_DNA"/>
</dbReference>
<comment type="caution">
    <text evidence="3">The sequence shown here is derived from an EMBL/GenBank/DDBJ whole genome shotgun (WGS) entry which is preliminary data.</text>
</comment>
<reference evidence="3 4" key="1">
    <citation type="submission" date="2019-04" db="EMBL/GenBank/DDBJ databases">
        <title>Deinococcus metalilatus MA1002 mutant No.5.</title>
        <authorList>
            <person name="Park W."/>
            <person name="Park C."/>
        </authorList>
    </citation>
    <scope>NUCLEOTIDE SEQUENCE [LARGE SCALE GENOMIC DNA]</scope>
    <source>
        <strain evidence="3 4">MA1002-m5</strain>
    </source>
</reference>
<feature type="domain" description="VOC" evidence="1">
    <location>
        <begin position="3"/>
        <end position="113"/>
    </location>
</feature>
<organism evidence="3 4">
    <name type="scientific">Deinococcus metallilatus</name>
    <dbReference type="NCBI Taxonomy" id="1211322"/>
    <lineage>
        <taxon>Bacteria</taxon>
        <taxon>Thermotogati</taxon>
        <taxon>Deinococcota</taxon>
        <taxon>Deinococci</taxon>
        <taxon>Deinococcales</taxon>
        <taxon>Deinococcaceae</taxon>
        <taxon>Deinococcus</taxon>
    </lineage>
</organism>
<reference evidence="2 5" key="2">
    <citation type="submission" date="2020-08" db="EMBL/GenBank/DDBJ databases">
        <title>Genomic Encyclopedia of Type Strains, Phase IV (KMG-IV): sequencing the most valuable type-strain genomes for metagenomic binning, comparative biology and taxonomic classification.</title>
        <authorList>
            <person name="Goeker M."/>
        </authorList>
    </citation>
    <scope>NUCLEOTIDE SEQUENCE [LARGE SCALE GENOMIC DNA]</scope>
    <source>
        <strain evidence="2 5">DSM 105434</strain>
    </source>
</reference>
<dbReference type="CDD" id="cd06587">
    <property type="entry name" value="VOC"/>
    <property type="match status" value="1"/>
</dbReference>
<evidence type="ECO:0000313" key="4">
    <source>
        <dbReference type="Proteomes" id="UP000308000"/>
    </source>
</evidence>
<dbReference type="AlphaFoldDB" id="A0AAJ5F1R4"/>
<dbReference type="InterPro" id="IPR037523">
    <property type="entry name" value="VOC_core"/>
</dbReference>
<sequence>MLRIGSLVWGVRDLPRAIAFWTQALNYRLRDEPDDDWAVLVPREGHGVQLALKLVTSPQAKRHHLDLYAGDQAAEVERLLGLGAQRVDWRYGPDADYVVLADPDGNRFCVIQKGE</sequence>
<dbReference type="PANTHER" id="PTHR35908">
    <property type="entry name" value="HYPOTHETICAL FUSION PROTEIN"/>
    <property type="match status" value="1"/>
</dbReference>
<dbReference type="PANTHER" id="PTHR35908:SF1">
    <property type="entry name" value="CONSERVED PROTEIN"/>
    <property type="match status" value="1"/>
</dbReference>
<dbReference type="Proteomes" id="UP000536909">
    <property type="component" value="Unassembled WGS sequence"/>
</dbReference>
<evidence type="ECO:0000313" key="5">
    <source>
        <dbReference type="Proteomes" id="UP000536909"/>
    </source>
</evidence>
<dbReference type="RefSeq" id="WP_129118654.1">
    <property type="nucleotide sequence ID" value="NZ_BSUI01000039.1"/>
</dbReference>
<keyword evidence="5" id="KW-1185">Reference proteome</keyword>
<dbReference type="Pfam" id="PF18029">
    <property type="entry name" value="Glyoxalase_6"/>
    <property type="match status" value="1"/>
</dbReference>
<protein>
    <submittedName>
        <fullName evidence="2">Catechol 2,3-dioxygenase-like lactoylglutathione lyase family enzyme</fullName>
    </submittedName>
    <submittedName>
        <fullName evidence="3">VOC family protein</fullName>
    </submittedName>
</protein>
<dbReference type="Proteomes" id="UP000308000">
    <property type="component" value="Unassembled WGS sequence"/>
</dbReference>